<keyword evidence="2 8" id="KW-0813">Transport</keyword>
<keyword evidence="13" id="KW-0675">Receptor</keyword>
<evidence type="ECO:0000313" key="13">
    <source>
        <dbReference type="EMBL" id="OAQ13720.1"/>
    </source>
</evidence>
<name>A0A179CVR1_BIBTR</name>
<comment type="subcellular location">
    <subcellularLocation>
        <location evidence="1 8">Cell outer membrane</location>
        <topology evidence="1 8">Multi-pass membrane protein</topology>
    </subcellularLocation>
</comment>
<feature type="signal peptide" evidence="10">
    <location>
        <begin position="1"/>
        <end position="19"/>
    </location>
</feature>
<evidence type="ECO:0000256" key="6">
    <source>
        <dbReference type="ARBA" id="ARBA00023136"/>
    </source>
</evidence>
<keyword evidence="3 8" id="KW-1134">Transmembrane beta strand</keyword>
<dbReference type="AlphaFoldDB" id="A0A179CVR1"/>
<dbReference type="Gene3D" id="2.40.170.20">
    <property type="entry name" value="TonB-dependent receptor, beta-barrel domain"/>
    <property type="match status" value="1"/>
</dbReference>
<dbReference type="InterPro" id="IPR036942">
    <property type="entry name" value="Beta-barrel_TonB_sf"/>
</dbReference>
<accession>A0A179CVR1</accession>
<dbReference type="RefSeq" id="WP_064318372.1">
    <property type="nucleotide sequence ID" value="NZ_JACI01000002.1"/>
</dbReference>
<dbReference type="PANTHER" id="PTHR30069:SF50">
    <property type="entry name" value="TONB-DEPENDENT RECEPTOR HI_1217-RELATED"/>
    <property type="match status" value="1"/>
</dbReference>
<dbReference type="PROSITE" id="PS52016">
    <property type="entry name" value="TONB_DEPENDENT_REC_3"/>
    <property type="match status" value="1"/>
</dbReference>
<dbReference type="Proteomes" id="UP000078358">
    <property type="component" value="Unassembled WGS sequence"/>
</dbReference>
<protein>
    <submittedName>
        <fullName evidence="13">Colicin Js sensitive receptor protein</fullName>
    </submittedName>
</protein>
<dbReference type="GO" id="GO:0015344">
    <property type="term" value="F:siderophore uptake transmembrane transporter activity"/>
    <property type="evidence" value="ECO:0007669"/>
    <property type="project" value="TreeGrafter"/>
</dbReference>
<dbReference type="EMBL" id="JACI01000002">
    <property type="protein sequence ID" value="OAQ13720.1"/>
    <property type="molecule type" value="Genomic_DNA"/>
</dbReference>
<dbReference type="PATRIC" id="fig|1261658.3.peg.917"/>
<evidence type="ECO:0000256" key="9">
    <source>
        <dbReference type="RuleBase" id="RU003357"/>
    </source>
</evidence>
<comment type="similarity">
    <text evidence="8 9">Belongs to the TonB-dependent receptor family.</text>
</comment>
<keyword evidence="5 9" id="KW-0798">TonB box</keyword>
<feature type="domain" description="TonB-dependent receptor plug" evidence="12">
    <location>
        <begin position="45"/>
        <end position="152"/>
    </location>
</feature>
<evidence type="ECO:0000256" key="2">
    <source>
        <dbReference type="ARBA" id="ARBA00022448"/>
    </source>
</evidence>
<dbReference type="InterPro" id="IPR012910">
    <property type="entry name" value="Plug_dom"/>
</dbReference>
<evidence type="ECO:0000259" key="12">
    <source>
        <dbReference type="Pfam" id="PF07715"/>
    </source>
</evidence>
<keyword evidence="10" id="KW-0732">Signal</keyword>
<proteinExistence type="inferred from homology"/>
<dbReference type="PANTHER" id="PTHR30069">
    <property type="entry name" value="TONB-DEPENDENT OUTER MEMBRANE RECEPTOR"/>
    <property type="match status" value="1"/>
</dbReference>
<evidence type="ECO:0000256" key="1">
    <source>
        <dbReference type="ARBA" id="ARBA00004571"/>
    </source>
</evidence>
<evidence type="ECO:0000256" key="3">
    <source>
        <dbReference type="ARBA" id="ARBA00022452"/>
    </source>
</evidence>
<comment type="caution">
    <text evidence="13">The sequence shown here is derived from an EMBL/GenBank/DDBJ whole genome shotgun (WGS) entry which is preliminary data.</text>
</comment>
<dbReference type="InterPro" id="IPR000531">
    <property type="entry name" value="Beta-barrel_TonB"/>
</dbReference>
<dbReference type="InterPro" id="IPR037066">
    <property type="entry name" value="Plug_dom_sf"/>
</dbReference>
<dbReference type="Gene3D" id="2.170.130.10">
    <property type="entry name" value="TonB-dependent receptor, plug domain"/>
    <property type="match status" value="1"/>
</dbReference>
<dbReference type="GO" id="GO:0044718">
    <property type="term" value="P:siderophore transmembrane transport"/>
    <property type="evidence" value="ECO:0007669"/>
    <property type="project" value="TreeGrafter"/>
</dbReference>
<evidence type="ECO:0000259" key="11">
    <source>
        <dbReference type="Pfam" id="PF00593"/>
    </source>
</evidence>
<dbReference type="Pfam" id="PF07715">
    <property type="entry name" value="Plug"/>
    <property type="match status" value="1"/>
</dbReference>
<dbReference type="SUPFAM" id="SSF56935">
    <property type="entry name" value="Porins"/>
    <property type="match status" value="1"/>
</dbReference>
<feature type="domain" description="TonB-dependent receptor-like beta-barrel" evidence="11">
    <location>
        <begin position="221"/>
        <end position="689"/>
    </location>
</feature>
<keyword evidence="7 8" id="KW-0998">Cell outer membrane</keyword>
<evidence type="ECO:0000256" key="7">
    <source>
        <dbReference type="ARBA" id="ARBA00023237"/>
    </source>
</evidence>
<dbReference type="GO" id="GO:0009279">
    <property type="term" value="C:cell outer membrane"/>
    <property type="evidence" value="ECO:0007669"/>
    <property type="project" value="UniProtKB-SubCell"/>
</dbReference>
<gene>
    <name evidence="13" type="ORF">F480_04630</name>
</gene>
<reference evidence="13 14" key="1">
    <citation type="submission" date="2014-01" db="EMBL/GenBank/DDBJ databases">
        <authorList>
            <person name="Zuccon D."/>
        </authorList>
    </citation>
    <scope>NUCLEOTIDE SEQUENCE [LARGE SCALE GENOMIC DNA]</scope>
    <source>
        <strain evidence="13 14">Y31</strain>
    </source>
</reference>
<feature type="chain" id="PRO_5008100067" evidence="10">
    <location>
        <begin position="20"/>
        <end position="733"/>
    </location>
</feature>
<evidence type="ECO:0000256" key="10">
    <source>
        <dbReference type="SAM" id="SignalP"/>
    </source>
</evidence>
<evidence type="ECO:0000313" key="14">
    <source>
        <dbReference type="Proteomes" id="UP000078358"/>
    </source>
</evidence>
<dbReference type="InterPro" id="IPR039426">
    <property type="entry name" value="TonB-dep_rcpt-like"/>
</dbReference>
<organism evidence="13 14">
    <name type="scientific">Bibersteinia trehalosi Y31</name>
    <dbReference type="NCBI Taxonomy" id="1261658"/>
    <lineage>
        <taxon>Bacteria</taxon>
        <taxon>Pseudomonadati</taxon>
        <taxon>Pseudomonadota</taxon>
        <taxon>Gammaproteobacteria</taxon>
        <taxon>Pasteurellales</taxon>
        <taxon>Pasteurellaceae</taxon>
        <taxon>Bibersteinia</taxon>
    </lineage>
</organism>
<keyword evidence="4 8" id="KW-0812">Transmembrane</keyword>
<evidence type="ECO:0000256" key="4">
    <source>
        <dbReference type="ARBA" id="ARBA00022692"/>
    </source>
</evidence>
<sequence length="733" mass="81611">MKKTVLAVWVASCISCAFADVATLDEVKVIGSNVFKTGSVTTRGEDKKLQSLDSIVRALPGTFTNIDPAQGTINVNIRGMSGLGRVNTTIDGVPQTFFGTSANGDRRFHDEHGGLPPSSQFGAMIEPNFLSSISVHKGFAKGEKSINALSGVAEFKTLGVDDIVFNENKVGVRSKFSYGSNALGYNAMLALAGKTEAFTQGSVGGLFAYNKRASGSNYKRGDGTYASDNNYVKRMNQHPNSWLAKFELKPSASHELVLDARKYETNIGGRTLTNNHQGLTYRYMPNSDLINLELLLAKTDNKQNYDNDSALWELTDASTTNQSRYINLKNSSYFKVAESDLTLNYGAGYFTNRYARKATGKNQDNLEYTPFAPSGRQQILSSFLSFDWKKSIYNLEGGVNYTRSTFTGFKPECGSVGEYTIPCFPQGAYNIKMMHYALDPSVQLLVELSDWFSPFVSATRSTRMPNIQEVFFNNENGGSMNPFLKPEKAKTYQVGFNTFKNDLFTNGDYLGIKLLYYRSMIRNYITSESFYISTKGNLTTDKDDIGSGSFHAQMSINSLEPVRTSGAELELHYNNPRYFARLTYSYQKTSQPLGVQSSMDGFGFGDIYELPKHYGTLDIGTRWFDNRLTLGSIIKYTGKAKRLSPKGIDATTGKRHEVEVLPTNPAIVDLYAIYEFNKHFMLKASIQNLLNALYIDPLNSQNTTRSQHSNDDSTKFTNYARGRTYVVGGEIRF</sequence>
<evidence type="ECO:0000256" key="8">
    <source>
        <dbReference type="PROSITE-ProRule" id="PRU01360"/>
    </source>
</evidence>
<keyword evidence="6 8" id="KW-0472">Membrane</keyword>
<evidence type="ECO:0000256" key="5">
    <source>
        <dbReference type="ARBA" id="ARBA00023077"/>
    </source>
</evidence>
<dbReference type="Pfam" id="PF00593">
    <property type="entry name" value="TonB_dep_Rec_b-barrel"/>
    <property type="match status" value="1"/>
</dbReference>